<organism evidence="2 3">
    <name type="scientific">Rhodotorula graminis (strain WP1)</name>
    <dbReference type="NCBI Taxonomy" id="578459"/>
    <lineage>
        <taxon>Eukaryota</taxon>
        <taxon>Fungi</taxon>
        <taxon>Dikarya</taxon>
        <taxon>Basidiomycota</taxon>
        <taxon>Pucciniomycotina</taxon>
        <taxon>Microbotryomycetes</taxon>
        <taxon>Sporidiobolales</taxon>
        <taxon>Sporidiobolaceae</taxon>
        <taxon>Rhodotorula</taxon>
    </lineage>
</organism>
<dbReference type="Proteomes" id="UP000053890">
    <property type="component" value="Unassembled WGS sequence"/>
</dbReference>
<dbReference type="AlphaFoldDB" id="A0A0P9EUC5"/>
<proteinExistence type="predicted"/>
<evidence type="ECO:0000256" key="1">
    <source>
        <dbReference type="SAM" id="MobiDB-lite"/>
    </source>
</evidence>
<dbReference type="EMBL" id="KQ474085">
    <property type="protein sequence ID" value="KPV72759.1"/>
    <property type="molecule type" value="Genomic_DNA"/>
</dbReference>
<reference evidence="2 3" key="1">
    <citation type="journal article" date="2015" name="Front. Microbiol.">
        <title>Genome sequence of the plant growth promoting endophytic yeast Rhodotorula graminis WP1.</title>
        <authorList>
            <person name="Firrincieli A."/>
            <person name="Otillar R."/>
            <person name="Salamov A."/>
            <person name="Schmutz J."/>
            <person name="Khan Z."/>
            <person name="Redman R.S."/>
            <person name="Fleck N.D."/>
            <person name="Lindquist E."/>
            <person name="Grigoriev I.V."/>
            <person name="Doty S.L."/>
        </authorList>
    </citation>
    <scope>NUCLEOTIDE SEQUENCE [LARGE SCALE GENOMIC DNA]</scope>
    <source>
        <strain evidence="2 3">WP1</strain>
    </source>
</reference>
<protein>
    <submittedName>
        <fullName evidence="2">Uncharacterized protein</fullName>
    </submittedName>
</protein>
<feature type="region of interest" description="Disordered" evidence="1">
    <location>
        <begin position="1"/>
        <end position="22"/>
    </location>
</feature>
<sequence length="181" mass="19519">MANRGRATPLPSPGGRSTASSDAFELNIEAQMLALLGQNEERKAAKLDKKRDAILKRAHKLKDAYEAECAEAVGTEEARINKRLEEHRQEDARIAAEARKCERQLLALLRQAAGDVGQAGVRVQAERDMVAQKVDTVGVSLLRLADAHNEAVDGALVNMWAGEAAAVKLEERAGEEGNVAA</sequence>
<dbReference type="RefSeq" id="XP_018268808.1">
    <property type="nucleotide sequence ID" value="XM_018417858.1"/>
</dbReference>
<keyword evidence="3" id="KW-1185">Reference proteome</keyword>
<dbReference type="GeneID" id="28978306"/>
<evidence type="ECO:0000313" key="3">
    <source>
        <dbReference type="Proteomes" id="UP000053890"/>
    </source>
</evidence>
<accession>A0A0P9EUC5</accession>
<name>A0A0P9EUC5_RHOGW</name>
<evidence type="ECO:0000313" key="2">
    <source>
        <dbReference type="EMBL" id="KPV72759.1"/>
    </source>
</evidence>
<dbReference type="OMA" id="HNEAVDG"/>
<gene>
    <name evidence="2" type="ORF">RHOBADRAFT_55450</name>
</gene>